<organism evidence="2 3">
    <name type="scientific">Caenispirillum bisanense</name>
    <dbReference type="NCBI Taxonomy" id="414052"/>
    <lineage>
        <taxon>Bacteria</taxon>
        <taxon>Pseudomonadati</taxon>
        <taxon>Pseudomonadota</taxon>
        <taxon>Alphaproteobacteria</taxon>
        <taxon>Rhodospirillales</taxon>
        <taxon>Novispirillaceae</taxon>
        <taxon>Caenispirillum</taxon>
    </lineage>
</organism>
<evidence type="ECO:0000313" key="3">
    <source>
        <dbReference type="Proteomes" id="UP000219621"/>
    </source>
</evidence>
<evidence type="ECO:0008006" key="4">
    <source>
        <dbReference type="Google" id="ProtNLM"/>
    </source>
</evidence>
<dbReference type="AlphaFoldDB" id="A0A286G2T8"/>
<evidence type="ECO:0000313" key="2">
    <source>
        <dbReference type="EMBL" id="SOD89867.1"/>
    </source>
</evidence>
<dbReference type="PROSITE" id="PS51257">
    <property type="entry name" value="PROKAR_LIPOPROTEIN"/>
    <property type="match status" value="1"/>
</dbReference>
<feature type="region of interest" description="Disordered" evidence="1">
    <location>
        <begin position="40"/>
        <end position="61"/>
    </location>
</feature>
<keyword evidence="3" id="KW-1185">Reference proteome</keyword>
<gene>
    <name evidence="2" type="ORF">SAMN05421508_101362</name>
</gene>
<name>A0A286G2T8_9PROT</name>
<proteinExistence type="predicted"/>
<dbReference type="Proteomes" id="UP000219621">
    <property type="component" value="Unassembled WGS sequence"/>
</dbReference>
<dbReference type="RefSeq" id="WP_097277254.1">
    <property type="nucleotide sequence ID" value="NZ_OCNJ01000001.1"/>
</dbReference>
<dbReference type="EMBL" id="OCNJ01000001">
    <property type="protein sequence ID" value="SOD89867.1"/>
    <property type="molecule type" value="Genomic_DNA"/>
</dbReference>
<reference evidence="2 3" key="1">
    <citation type="submission" date="2017-09" db="EMBL/GenBank/DDBJ databases">
        <authorList>
            <person name="Ehlers B."/>
            <person name="Leendertz F.H."/>
        </authorList>
    </citation>
    <scope>NUCLEOTIDE SEQUENCE [LARGE SCALE GENOMIC DNA]</scope>
    <source>
        <strain evidence="2 3">USBA 140</strain>
    </source>
</reference>
<sequence length="61" mass="6289">MLRSAAVLAAGLALVACTDLHGPYEGQDVPYGVGERQVLGAEGPGWVPEDPVDQSAEGDRP</sequence>
<evidence type="ECO:0000256" key="1">
    <source>
        <dbReference type="SAM" id="MobiDB-lite"/>
    </source>
</evidence>
<protein>
    <recommendedName>
        <fullName evidence="4">Lipoprotein-attachment site-containing protein</fullName>
    </recommendedName>
</protein>
<accession>A0A286G2T8</accession>